<feature type="region of interest" description="Disordered" evidence="1">
    <location>
        <begin position="1"/>
        <end position="78"/>
    </location>
</feature>
<comment type="caution">
    <text evidence="2">The sequence shown here is derived from an EMBL/GenBank/DDBJ whole genome shotgun (WGS) entry which is preliminary data.</text>
</comment>
<evidence type="ECO:0000313" key="2">
    <source>
        <dbReference type="EMBL" id="KAL2614221.1"/>
    </source>
</evidence>
<sequence>MKAVTDVNGKKRKAPEKDSEEEPEDVLSQSPSGSENSHSKSGQGEQSEDRAHSPEEQEDGGQLDQPQGSHEVLQEEPAEVKLFSCSKWNFINLFKK</sequence>
<feature type="compositionally biased region" description="Polar residues" evidence="1">
    <location>
        <begin position="27"/>
        <end position="45"/>
    </location>
</feature>
<evidence type="ECO:0000256" key="1">
    <source>
        <dbReference type="SAM" id="MobiDB-lite"/>
    </source>
</evidence>
<name>A0ABD1Y231_9MARC</name>
<organism evidence="2 3">
    <name type="scientific">Riccia fluitans</name>
    <dbReference type="NCBI Taxonomy" id="41844"/>
    <lineage>
        <taxon>Eukaryota</taxon>
        <taxon>Viridiplantae</taxon>
        <taxon>Streptophyta</taxon>
        <taxon>Embryophyta</taxon>
        <taxon>Marchantiophyta</taxon>
        <taxon>Marchantiopsida</taxon>
        <taxon>Marchantiidae</taxon>
        <taxon>Marchantiales</taxon>
        <taxon>Ricciaceae</taxon>
        <taxon>Riccia</taxon>
    </lineage>
</organism>
<evidence type="ECO:0000313" key="3">
    <source>
        <dbReference type="Proteomes" id="UP001605036"/>
    </source>
</evidence>
<dbReference type="Proteomes" id="UP001605036">
    <property type="component" value="Unassembled WGS sequence"/>
</dbReference>
<keyword evidence="3" id="KW-1185">Reference proteome</keyword>
<dbReference type="AlphaFoldDB" id="A0ABD1Y231"/>
<proteinExistence type="predicted"/>
<dbReference type="EMBL" id="JBHFFA010000007">
    <property type="protein sequence ID" value="KAL2614221.1"/>
    <property type="molecule type" value="Genomic_DNA"/>
</dbReference>
<reference evidence="2 3" key="1">
    <citation type="submission" date="2024-09" db="EMBL/GenBank/DDBJ databases">
        <title>Chromosome-scale assembly of Riccia fluitans.</title>
        <authorList>
            <person name="Paukszto L."/>
            <person name="Sawicki J."/>
            <person name="Karawczyk K."/>
            <person name="Piernik-Szablinska J."/>
            <person name="Szczecinska M."/>
            <person name="Mazdziarz M."/>
        </authorList>
    </citation>
    <scope>NUCLEOTIDE SEQUENCE [LARGE SCALE GENOMIC DNA]</scope>
    <source>
        <strain evidence="2">Rf_01</strain>
        <tissue evidence="2">Aerial parts of the thallus</tissue>
    </source>
</reference>
<accession>A0ABD1Y231</accession>
<protein>
    <submittedName>
        <fullName evidence="2">Uncharacterized protein</fullName>
    </submittedName>
</protein>
<gene>
    <name evidence="2" type="ORF">R1flu_025913</name>
</gene>